<dbReference type="SUPFAM" id="SSF53850">
    <property type="entry name" value="Periplasmic binding protein-like II"/>
    <property type="match status" value="1"/>
</dbReference>
<dbReference type="GO" id="GO:0003700">
    <property type="term" value="F:DNA-binding transcription factor activity"/>
    <property type="evidence" value="ECO:0007669"/>
    <property type="project" value="InterPro"/>
</dbReference>
<evidence type="ECO:0000313" key="6">
    <source>
        <dbReference type="EMBL" id="PKW16639.1"/>
    </source>
</evidence>
<dbReference type="SUPFAM" id="SSF46785">
    <property type="entry name" value="Winged helix' DNA-binding domain"/>
    <property type="match status" value="1"/>
</dbReference>
<feature type="domain" description="HTH lysR-type" evidence="5">
    <location>
        <begin position="4"/>
        <end position="61"/>
    </location>
</feature>
<comment type="similarity">
    <text evidence="1">Belongs to the LysR transcriptional regulatory family.</text>
</comment>
<dbReference type="AlphaFoldDB" id="A0A2N3Y154"/>
<organism evidence="6 7">
    <name type="scientific">Saccharopolyspora spinosa</name>
    <dbReference type="NCBI Taxonomy" id="60894"/>
    <lineage>
        <taxon>Bacteria</taxon>
        <taxon>Bacillati</taxon>
        <taxon>Actinomycetota</taxon>
        <taxon>Actinomycetes</taxon>
        <taxon>Pseudonocardiales</taxon>
        <taxon>Pseudonocardiaceae</taxon>
        <taxon>Saccharopolyspora</taxon>
    </lineage>
</organism>
<proteinExistence type="inferred from homology"/>
<evidence type="ECO:0000259" key="5">
    <source>
        <dbReference type="PROSITE" id="PS50931"/>
    </source>
</evidence>
<dbReference type="Gene3D" id="3.40.190.290">
    <property type="match status" value="1"/>
</dbReference>
<sequence>MNNVNLEDLRYFLALTRYGRLTVAAERLGVEHTTIRRRVAALEKQLASRLFDKSPQGWTLTSTGQRLLPYARRIEAEADAAHAVITDSQHSPQGTVRIVATDGFGGSVIAPGLARLRRRHPALEVELVTTSSLLSYGVGEFDIAVTIHRPERSGFQMTHLCDYDLRLYGTQQYLDEHATIRTVRDLADHDLVWFVESLLDLPELQSAEEITSKANIVFRTTNLFAQLEAAANGVGLGLLPCFLAHHDSRLQPVLHGEVRARRSFWMIVPTRLMNTERVNAVCARLTEIAKDDRLRLLPPVAPGEEAAASL</sequence>
<keyword evidence="2" id="KW-0805">Transcription regulation</keyword>
<dbReference type="RefSeq" id="WP_010315148.1">
    <property type="nucleotide sequence ID" value="NZ_CP061007.1"/>
</dbReference>
<gene>
    <name evidence="6" type="ORF">A8926_4491</name>
</gene>
<reference evidence="6" key="1">
    <citation type="submission" date="2017-12" db="EMBL/GenBank/DDBJ databases">
        <title>Sequencing the genomes of 1000 Actinobacteria strains.</title>
        <authorList>
            <person name="Klenk H.-P."/>
        </authorList>
    </citation>
    <scope>NUCLEOTIDE SEQUENCE [LARGE SCALE GENOMIC DNA]</scope>
    <source>
        <strain evidence="6">DSM 44228</strain>
    </source>
</reference>
<dbReference type="Proteomes" id="UP000233786">
    <property type="component" value="Unassembled WGS sequence"/>
</dbReference>
<dbReference type="GO" id="GO:0006351">
    <property type="term" value="P:DNA-templated transcription"/>
    <property type="evidence" value="ECO:0007669"/>
    <property type="project" value="TreeGrafter"/>
</dbReference>
<dbReference type="PANTHER" id="PTHR30537:SF3">
    <property type="entry name" value="TRANSCRIPTIONAL REGULATORY PROTEIN"/>
    <property type="match status" value="1"/>
</dbReference>
<dbReference type="PANTHER" id="PTHR30537">
    <property type="entry name" value="HTH-TYPE TRANSCRIPTIONAL REGULATOR"/>
    <property type="match status" value="1"/>
</dbReference>
<keyword evidence="4" id="KW-0804">Transcription</keyword>
<evidence type="ECO:0000256" key="1">
    <source>
        <dbReference type="ARBA" id="ARBA00009437"/>
    </source>
</evidence>
<dbReference type="InterPro" id="IPR005119">
    <property type="entry name" value="LysR_subst-bd"/>
</dbReference>
<dbReference type="InterPro" id="IPR036390">
    <property type="entry name" value="WH_DNA-bd_sf"/>
</dbReference>
<dbReference type="EMBL" id="PJNB01000001">
    <property type="protein sequence ID" value="PKW16639.1"/>
    <property type="molecule type" value="Genomic_DNA"/>
</dbReference>
<evidence type="ECO:0000313" key="7">
    <source>
        <dbReference type="Proteomes" id="UP000233786"/>
    </source>
</evidence>
<name>A0A2N3Y154_SACSN</name>
<dbReference type="STRING" id="994479.GCA_000194155_07430"/>
<dbReference type="GO" id="GO:0043565">
    <property type="term" value="F:sequence-specific DNA binding"/>
    <property type="evidence" value="ECO:0007669"/>
    <property type="project" value="TreeGrafter"/>
</dbReference>
<protein>
    <submittedName>
        <fullName evidence="6">LysR family transcriptional regulator</fullName>
    </submittedName>
</protein>
<accession>A0A2N3Y154</accession>
<evidence type="ECO:0000256" key="4">
    <source>
        <dbReference type="ARBA" id="ARBA00023163"/>
    </source>
</evidence>
<dbReference type="InterPro" id="IPR058163">
    <property type="entry name" value="LysR-type_TF_proteobact-type"/>
</dbReference>
<dbReference type="PROSITE" id="PS50931">
    <property type="entry name" value="HTH_LYSR"/>
    <property type="match status" value="1"/>
</dbReference>
<evidence type="ECO:0000256" key="2">
    <source>
        <dbReference type="ARBA" id="ARBA00023015"/>
    </source>
</evidence>
<keyword evidence="7" id="KW-1185">Reference proteome</keyword>
<dbReference type="Pfam" id="PF03466">
    <property type="entry name" value="LysR_substrate"/>
    <property type="match status" value="1"/>
</dbReference>
<evidence type="ECO:0000256" key="3">
    <source>
        <dbReference type="ARBA" id="ARBA00023125"/>
    </source>
</evidence>
<dbReference type="Gene3D" id="1.10.10.10">
    <property type="entry name" value="Winged helix-like DNA-binding domain superfamily/Winged helix DNA-binding domain"/>
    <property type="match status" value="1"/>
</dbReference>
<comment type="caution">
    <text evidence="6">The sequence shown here is derived from an EMBL/GenBank/DDBJ whole genome shotgun (WGS) entry which is preliminary data.</text>
</comment>
<dbReference type="OrthoDB" id="570111at2"/>
<dbReference type="InterPro" id="IPR036388">
    <property type="entry name" value="WH-like_DNA-bd_sf"/>
</dbReference>
<dbReference type="InterPro" id="IPR000847">
    <property type="entry name" value="LysR_HTH_N"/>
</dbReference>
<keyword evidence="3" id="KW-0238">DNA-binding</keyword>
<dbReference type="Pfam" id="PF00126">
    <property type="entry name" value="HTH_1"/>
    <property type="match status" value="1"/>
</dbReference>